<dbReference type="HOGENOM" id="CLU_097806_0_3_5"/>
<dbReference type="SMART" id="SM00418">
    <property type="entry name" value="HTH_ARSR"/>
    <property type="match status" value="1"/>
</dbReference>
<dbReference type="AlphaFoldDB" id="A0A097EJ28"/>
<dbReference type="PROSITE" id="PS50987">
    <property type="entry name" value="HTH_ARSR_2"/>
    <property type="match status" value="1"/>
</dbReference>
<dbReference type="Gene3D" id="1.10.10.10">
    <property type="entry name" value="Winged helix-like DNA-binding domain superfamily/Winged helix DNA-binding domain"/>
    <property type="match status" value="1"/>
</dbReference>
<gene>
    <name evidence="2" type="ORF">MC45_15710</name>
</gene>
<evidence type="ECO:0000259" key="1">
    <source>
        <dbReference type="PROSITE" id="PS50987"/>
    </source>
</evidence>
<sequence length="111" mass="11843">MPMPPSTPMPKPVQAARLFAALSDPTRLSLLIILRSGPGRSIARLSTNAGMTRQAVTKHLRVLEDAGLVTVERLGRETHYRSKPGALDAARRTLDAIAGDWAALRPPPAAG</sequence>
<name>A0A097EJ28_9SPHN</name>
<dbReference type="InterPro" id="IPR036388">
    <property type="entry name" value="WH-like_DNA-bd_sf"/>
</dbReference>
<dbReference type="KEGG" id="stax:MC45_15710"/>
<dbReference type="InterPro" id="IPR011991">
    <property type="entry name" value="ArsR-like_HTH"/>
</dbReference>
<dbReference type="InterPro" id="IPR036390">
    <property type="entry name" value="WH_DNA-bd_sf"/>
</dbReference>
<dbReference type="PANTHER" id="PTHR38600">
    <property type="entry name" value="TRANSCRIPTIONAL REGULATORY PROTEIN"/>
    <property type="match status" value="1"/>
</dbReference>
<dbReference type="CDD" id="cd00090">
    <property type="entry name" value="HTH_ARSR"/>
    <property type="match status" value="1"/>
</dbReference>
<reference evidence="2 3" key="1">
    <citation type="submission" date="2014-09" db="EMBL/GenBank/DDBJ databases">
        <title>Using Illumina technology Improving SMRT sequencing Genome Assembly by RASTools.</title>
        <authorList>
            <person name="Zhou Y."/>
            <person name="Ma T."/>
            <person name="Liu T."/>
        </authorList>
    </citation>
    <scope>NUCLEOTIDE SEQUENCE [LARGE SCALE GENOMIC DNA]</scope>
    <source>
        <strain evidence="2 3">ATCC 55669</strain>
    </source>
</reference>
<dbReference type="STRING" id="1549858.MC45_15710"/>
<proteinExistence type="predicted"/>
<accession>A0A097EJ28</accession>
<feature type="domain" description="HTH arsR-type" evidence="1">
    <location>
        <begin position="7"/>
        <end position="102"/>
    </location>
</feature>
<dbReference type="NCBIfam" id="NF033788">
    <property type="entry name" value="HTH_metalloreg"/>
    <property type="match status" value="1"/>
</dbReference>
<protein>
    <recommendedName>
        <fullName evidence="1">HTH arsR-type domain-containing protein</fullName>
    </recommendedName>
</protein>
<dbReference type="PRINTS" id="PR00778">
    <property type="entry name" value="HTHARSR"/>
</dbReference>
<keyword evidence="3" id="KW-1185">Reference proteome</keyword>
<dbReference type="SUPFAM" id="SSF46785">
    <property type="entry name" value="Winged helix' DNA-binding domain"/>
    <property type="match status" value="1"/>
</dbReference>
<evidence type="ECO:0000313" key="2">
    <source>
        <dbReference type="EMBL" id="AIT07575.1"/>
    </source>
</evidence>
<organism evidence="2 3">
    <name type="scientific">Sphingomonas taxi</name>
    <dbReference type="NCBI Taxonomy" id="1549858"/>
    <lineage>
        <taxon>Bacteria</taxon>
        <taxon>Pseudomonadati</taxon>
        <taxon>Pseudomonadota</taxon>
        <taxon>Alphaproteobacteria</taxon>
        <taxon>Sphingomonadales</taxon>
        <taxon>Sphingomonadaceae</taxon>
        <taxon>Sphingomonas</taxon>
    </lineage>
</organism>
<dbReference type="Pfam" id="PF12840">
    <property type="entry name" value="HTH_20"/>
    <property type="match status" value="1"/>
</dbReference>
<evidence type="ECO:0000313" key="3">
    <source>
        <dbReference type="Proteomes" id="UP000033200"/>
    </source>
</evidence>
<dbReference type="PANTHER" id="PTHR38600:SF2">
    <property type="entry name" value="SLL0088 PROTEIN"/>
    <property type="match status" value="1"/>
</dbReference>
<dbReference type="EMBL" id="CP009571">
    <property type="protein sequence ID" value="AIT07575.1"/>
    <property type="molecule type" value="Genomic_DNA"/>
</dbReference>
<dbReference type="Proteomes" id="UP000033200">
    <property type="component" value="Chromosome"/>
</dbReference>
<dbReference type="InterPro" id="IPR001845">
    <property type="entry name" value="HTH_ArsR_DNA-bd_dom"/>
</dbReference>
<dbReference type="GO" id="GO:0003700">
    <property type="term" value="F:DNA-binding transcription factor activity"/>
    <property type="evidence" value="ECO:0007669"/>
    <property type="project" value="InterPro"/>
</dbReference>
<dbReference type="eggNOG" id="COG0640">
    <property type="taxonomic scope" value="Bacteria"/>
</dbReference>